<gene>
    <name evidence="1" type="ORF">GCM10023331_24570</name>
</gene>
<protein>
    <submittedName>
        <fullName evidence="1">Uncharacterized protein</fullName>
    </submittedName>
</protein>
<accession>A0ABP9DBA9</accession>
<evidence type="ECO:0000313" key="1">
    <source>
        <dbReference type="EMBL" id="GAA4838458.1"/>
    </source>
</evidence>
<sequence length="294" mass="33406">MLLCVFISTLFSHLTLAQDKKLIDVTFGLSPGFSEEPNYQRIAQVIGNVSNTLGIGLRYMRTGYVDDYSAVNFRDVFQSVDERYFFSITTSPENNVRYFLHSFSVVTRANILPFRKINPYVCASLSWIYTEVRIDGFNPGSDFNSRDFLSSLRNAEMGYVMDSVITPRQLSDSSFAIPIPYKENRTGVTAGVSTGVDWNINRILSVGFQIHVLDLFAPFALSNLRSITFASNPERLSPVLDFVVFPNPEENEVFRSGASNFSVAYAGQEMKTDYDELKVLYELTLTFKLFYRKE</sequence>
<proteinExistence type="predicted"/>
<keyword evidence="2" id="KW-1185">Reference proteome</keyword>
<dbReference type="EMBL" id="BAABJX010000036">
    <property type="protein sequence ID" value="GAA4838458.1"/>
    <property type="molecule type" value="Genomic_DNA"/>
</dbReference>
<name>A0ABP9DBA9_9BACT</name>
<organism evidence="1 2">
    <name type="scientific">Algivirga pacifica</name>
    <dbReference type="NCBI Taxonomy" id="1162670"/>
    <lineage>
        <taxon>Bacteria</taxon>
        <taxon>Pseudomonadati</taxon>
        <taxon>Bacteroidota</taxon>
        <taxon>Cytophagia</taxon>
        <taxon>Cytophagales</taxon>
        <taxon>Flammeovirgaceae</taxon>
        <taxon>Algivirga</taxon>
    </lineage>
</organism>
<comment type="caution">
    <text evidence="1">The sequence shown here is derived from an EMBL/GenBank/DDBJ whole genome shotgun (WGS) entry which is preliminary data.</text>
</comment>
<evidence type="ECO:0000313" key="2">
    <source>
        <dbReference type="Proteomes" id="UP001500298"/>
    </source>
</evidence>
<reference evidence="2" key="1">
    <citation type="journal article" date="2019" name="Int. J. Syst. Evol. Microbiol.">
        <title>The Global Catalogue of Microorganisms (GCM) 10K type strain sequencing project: providing services to taxonomists for standard genome sequencing and annotation.</title>
        <authorList>
            <consortium name="The Broad Institute Genomics Platform"/>
            <consortium name="The Broad Institute Genome Sequencing Center for Infectious Disease"/>
            <person name="Wu L."/>
            <person name="Ma J."/>
        </authorList>
    </citation>
    <scope>NUCLEOTIDE SEQUENCE [LARGE SCALE GENOMIC DNA]</scope>
    <source>
        <strain evidence="2">JCM 18326</strain>
    </source>
</reference>
<dbReference type="Proteomes" id="UP001500298">
    <property type="component" value="Unassembled WGS sequence"/>
</dbReference>